<proteinExistence type="predicted"/>
<dbReference type="KEGG" id="acoa:RB602_13680"/>
<dbReference type="AlphaFoldDB" id="A0AA97F7U3"/>
<gene>
    <name evidence="3" type="ORF">RB602_13680</name>
</gene>
<dbReference type="EMBL" id="CP136594">
    <property type="protein sequence ID" value="WOE74872.1"/>
    <property type="molecule type" value="Genomic_DNA"/>
</dbReference>
<keyword evidence="4" id="KW-1185">Reference proteome</keyword>
<evidence type="ECO:0000313" key="4">
    <source>
        <dbReference type="Proteomes" id="UP001302429"/>
    </source>
</evidence>
<dbReference type="RefSeq" id="WP_317081277.1">
    <property type="nucleotide sequence ID" value="NZ_CP136594.1"/>
</dbReference>
<keyword evidence="2" id="KW-0732">Signal</keyword>
<dbReference type="Proteomes" id="UP001302429">
    <property type="component" value="Chromosome"/>
</dbReference>
<reference evidence="3 4" key="1">
    <citation type="submission" date="2023-10" db="EMBL/GenBank/DDBJ databases">
        <title>Complete genome sequence of a Sphingomonadaceae bacterium.</title>
        <authorList>
            <person name="Yan C."/>
        </authorList>
    </citation>
    <scope>NUCLEOTIDE SEQUENCE [LARGE SCALE GENOMIC DNA]</scope>
    <source>
        <strain evidence="3 4">SCSIO 66989</strain>
    </source>
</reference>
<sequence>MKLLIALLGFVTAIIIYAAGPTGHQSTGVTAAGVLRMTFAIIYSMSPKEADGATAPASQSGETEGIQEGQASFA</sequence>
<protein>
    <recommendedName>
        <fullName evidence="5">DUF1328 domain-containing protein</fullName>
    </recommendedName>
</protein>
<name>A0AA97F7U3_9SPHN</name>
<evidence type="ECO:0008006" key="5">
    <source>
        <dbReference type="Google" id="ProtNLM"/>
    </source>
</evidence>
<feature type="region of interest" description="Disordered" evidence="1">
    <location>
        <begin position="50"/>
        <end position="74"/>
    </location>
</feature>
<organism evidence="3 4">
    <name type="scientific">Alterisphingorhabdus coralli</name>
    <dbReference type="NCBI Taxonomy" id="3071408"/>
    <lineage>
        <taxon>Bacteria</taxon>
        <taxon>Pseudomonadati</taxon>
        <taxon>Pseudomonadota</taxon>
        <taxon>Alphaproteobacteria</taxon>
        <taxon>Sphingomonadales</taxon>
        <taxon>Sphingomonadaceae</taxon>
        <taxon>Alterisphingorhabdus (ex Yan et al. 2024)</taxon>
    </lineage>
</organism>
<evidence type="ECO:0000256" key="2">
    <source>
        <dbReference type="SAM" id="SignalP"/>
    </source>
</evidence>
<feature type="signal peptide" evidence="2">
    <location>
        <begin position="1"/>
        <end position="18"/>
    </location>
</feature>
<feature type="chain" id="PRO_5041681187" description="DUF1328 domain-containing protein" evidence="2">
    <location>
        <begin position="19"/>
        <end position="74"/>
    </location>
</feature>
<accession>A0AA97F7U3</accession>
<evidence type="ECO:0000256" key="1">
    <source>
        <dbReference type="SAM" id="MobiDB-lite"/>
    </source>
</evidence>
<evidence type="ECO:0000313" key="3">
    <source>
        <dbReference type="EMBL" id="WOE74872.1"/>
    </source>
</evidence>